<dbReference type="Pfam" id="PF25556">
    <property type="entry name" value="SET_TTL"/>
    <property type="match status" value="1"/>
</dbReference>
<dbReference type="PANTHER" id="PTHR46088:SF1">
    <property type="entry name" value="TUBULIN--TYROSINE LIGASE-LIKE PROTEIN 12"/>
    <property type="match status" value="1"/>
</dbReference>
<name>A0AAJ6QRW4_9ACAR</name>
<reference evidence="3" key="1">
    <citation type="submission" date="2025-08" db="UniProtKB">
        <authorList>
            <consortium name="RefSeq"/>
        </authorList>
    </citation>
    <scope>IDENTIFICATION</scope>
</reference>
<dbReference type="CTD" id="23170"/>
<dbReference type="KEGG" id="goe:100898267"/>
<keyword evidence="2" id="KW-1185">Reference proteome</keyword>
<dbReference type="PROSITE" id="PS51221">
    <property type="entry name" value="TTL"/>
    <property type="match status" value="1"/>
</dbReference>
<dbReference type="AlphaFoldDB" id="A0AAJ6QRW4"/>
<dbReference type="Gene3D" id="3.30.470.20">
    <property type="entry name" value="ATP-grasp fold, B domain"/>
    <property type="match status" value="1"/>
</dbReference>
<dbReference type="GeneID" id="100898267"/>
<gene>
    <name evidence="3" type="primary">LOC100898267</name>
</gene>
<dbReference type="Proteomes" id="UP000694867">
    <property type="component" value="Unplaced"/>
</dbReference>
<proteinExistence type="predicted"/>
<dbReference type="InterPro" id="IPR004344">
    <property type="entry name" value="TTL/TTLL_fam"/>
</dbReference>
<dbReference type="InterPro" id="IPR057954">
    <property type="entry name" value="SET_TTL12"/>
</dbReference>
<dbReference type="RefSeq" id="XP_003743857.1">
    <property type="nucleotide sequence ID" value="XM_003743809.2"/>
</dbReference>
<dbReference type="GO" id="GO:0005737">
    <property type="term" value="C:cytoplasm"/>
    <property type="evidence" value="ECO:0007669"/>
    <property type="project" value="TreeGrafter"/>
</dbReference>
<sequence>MGVPLDPEFLNFLTSHRTQLETSGVPEHFWSALYRKLCSETFDSGGTFSFARLQDDEGEESELVVVLSKPNGLRATDPEGIYLCDHAWTFRPDAAKTILECNGALRERLAALMDLASSDVDEVLPRIWRYAQTYSLGLTEIEDSLPVWYIVDELGSRISHSRSPNFRLVPLYHHKNKQTYSLLFPIEDIEENSVVTRNYIEGPPTDEETARALLLPWYDFDFRHIDFHQEEPDEEFFQGGRHLETMPGYKDGGDGEGPAMSFVRDRRLKVFTDYRVLQENLTRDGRYEVTTNFDEADIVWLNTHFKDFAEFQGECPEKMINQFPFEHILTVKDLFAVVSRRGAPKADDLTTYPQWIATTFNLRTELPKFVSYFQRRADANLDNHWIVKPFNLARSLDTYISENVEFITRVATTGPKIVCKYIVDPVLFNRAGVGKVKFDIRYCVLLRSVRPLKLWVHKKFYLRFANKPFSLDDFHVYEKHFTVMNYADDITMENMLCDEFVQEFEQQNDVRWENVEGKIFAALRELFQNAVKMAPPRGIGDSPQSRSMYAVDLMLEWDDGGIQPKLLELNWAPDCKRACEFYPTFFADVFDALFKDDLSSGNILELL</sequence>
<dbReference type="Pfam" id="PF03133">
    <property type="entry name" value="TTL"/>
    <property type="match status" value="1"/>
</dbReference>
<organism evidence="2 3">
    <name type="scientific">Galendromus occidentalis</name>
    <name type="common">western predatory mite</name>
    <dbReference type="NCBI Taxonomy" id="34638"/>
    <lineage>
        <taxon>Eukaryota</taxon>
        <taxon>Metazoa</taxon>
        <taxon>Ecdysozoa</taxon>
        <taxon>Arthropoda</taxon>
        <taxon>Chelicerata</taxon>
        <taxon>Arachnida</taxon>
        <taxon>Acari</taxon>
        <taxon>Parasitiformes</taxon>
        <taxon>Mesostigmata</taxon>
        <taxon>Gamasina</taxon>
        <taxon>Phytoseioidea</taxon>
        <taxon>Phytoseiidae</taxon>
        <taxon>Typhlodrominae</taxon>
        <taxon>Galendromus</taxon>
    </lineage>
</organism>
<evidence type="ECO:0000259" key="1">
    <source>
        <dbReference type="Pfam" id="PF25556"/>
    </source>
</evidence>
<evidence type="ECO:0000313" key="3">
    <source>
        <dbReference type="RefSeq" id="XP_003743857.1"/>
    </source>
</evidence>
<protein>
    <submittedName>
        <fullName evidence="3">Tubulin--tyrosine ligase-like protein 12</fullName>
    </submittedName>
</protein>
<dbReference type="PANTHER" id="PTHR46088">
    <property type="entry name" value="TUBULIN--TYROSINE LIGASE-LIKE PROTEIN 12"/>
    <property type="match status" value="1"/>
</dbReference>
<evidence type="ECO:0000313" key="2">
    <source>
        <dbReference type="Proteomes" id="UP000694867"/>
    </source>
</evidence>
<accession>A0AAJ6QRW4</accession>
<feature type="domain" description="Tubulin--tyrosine ligase-like protein 12 SET-like" evidence="1">
    <location>
        <begin position="58"/>
        <end position="219"/>
    </location>
</feature>
<dbReference type="InterPro" id="IPR027749">
    <property type="entry name" value="TTLL12"/>
</dbReference>